<evidence type="ECO:0000256" key="1">
    <source>
        <dbReference type="SAM" id="MobiDB-lite"/>
    </source>
</evidence>
<proteinExistence type="predicted"/>
<organism evidence="2 3">
    <name type="scientific">Rosistilla carotiformis</name>
    <dbReference type="NCBI Taxonomy" id="2528017"/>
    <lineage>
        <taxon>Bacteria</taxon>
        <taxon>Pseudomonadati</taxon>
        <taxon>Planctomycetota</taxon>
        <taxon>Planctomycetia</taxon>
        <taxon>Pirellulales</taxon>
        <taxon>Pirellulaceae</taxon>
        <taxon>Rosistilla</taxon>
    </lineage>
</organism>
<sequence length="180" mass="19971">MVASRRIRRMSPRRPALRSPGLLRFGLGDAMDWSFPLGTGWDAEAISVCPATVMCSFVCGIRGVMPAYFPHPRHGTAGIDPDAPSSNTGHASRCVFLTRWESTCRNAVWDAAAGVPTCCAFPDRNRSRVVRFRGGELRENKPDVSRFPPIPGGRTRKRRRKSYRRVPRIPLCSPAGRLGH</sequence>
<evidence type="ECO:0000313" key="2">
    <source>
        <dbReference type="EMBL" id="QDV69116.1"/>
    </source>
</evidence>
<feature type="compositionally biased region" description="Basic residues" evidence="1">
    <location>
        <begin position="154"/>
        <end position="167"/>
    </location>
</feature>
<name>A0A518JUE7_9BACT</name>
<protein>
    <submittedName>
        <fullName evidence="2">Uncharacterized protein</fullName>
    </submittedName>
</protein>
<dbReference type="KEGG" id="rcf:Poly24_28300"/>
<keyword evidence="3" id="KW-1185">Reference proteome</keyword>
<reference evidence="2 3" key="1">
    <citation type="submission" date="2019-02" db="EMBL/GenBank/DDBJ databases">
        <title>Deep-cultivation of Planctomycetes and their phenomic and genomic characterization uncovers novel biology.</title>
        <authorList>
            <person name="Wiegand S."/>
            <person name="Jogler M."/>
            <person name="Boedeker C."/>
            <person name="Pinto D."/>
            <person name="Vollmers J."/>
            <person name="Rivas-Marin E."/>
            <person name="Kohn T."/>
            <person name="Peeters S.H."/>
            <person name="Heuer A."/>
            <person name="Rast P."/>
            <person name="Oberbeckmann S."/>
            <person name="Bunk B."/>
            <person name="Jeske O."/>
            <person name="Meyerdierks A."/>
            <person name="Storesund J.E."/>
            <person name="Kallscheuer N."/>
            <person name="Luecker S."/>
            <person name="Lage O.M."/>
            <person name="Pohl T."/>
            <person name="Merkel B.J."/>
            <person name="Hornburger P."/>
            <person name="Mueller R.-W."/>
            <person name="Bruemmer F."/>
            <person name="Labrenz M."/>
            <person name="Spormann A.M."/>
            <person name="Op den Camp H."/>
            <person name="Overmann J."/>
            <person name="Amann R."/>
            <person name="Jetten M.S.M."/>
            <person name="Mascher T."/>
            <person name="Medema M.H."/>
            <person name="Devos D.P."/>
            <person name="Kaster A.-K."/>
            <person name="Ovreas L."/>
            <person name="Rohde M."/>
            <person name="Galperin M.Y."/>
            <person name="Jogler C."/>
        </authorList>
    </citation>
    <scope>NUCLEOTIDE SEQUENCE [LARGE SCALE GENOMIC DNA]</scope>
    <source>
        <strain evidence="2 3">Poly24</strain>
    </source>
</reference>
<dbReference type="Proteomes" id="UP000315082">
    <property type="component" value="Chromosome"/>
</dbReference>
<feature type="region of interest" description="Disordered" evidence="1">
    <location>
        <begin position="141"/>
        <end position="180"/>
    </location>
</feature>
<accession>A0A518JUE7</accession>
<dbReference type="AlphaFoldDB" id="A0A518JUE7"/>
<dbReference type="EMBL" id="CP036348">
    <property type="protein sequence ID" value="QDV69116.1"/>
    <property type="molecule type" value="Genomic_DNA"/>
</dbReference>
<gene>
    <name evidence="2" type="ORF">Poly24_28300</name>
</gene>
<evidence type="ECO:0000313" key="3">
    <source>
        <dbReference type="Proteomes" id="UP000315082"/>
    </source>
</evidence>